<sequence>MVTWELSEHRLKKLLKVADLQAGESTSPDATNRNVDKDAQNVHASGEKENGSQCAILNSGSKSKKKKKKLSAKQGADPFVPSSSIDPTLPLPSNVESHYFDAVKGKGLLAAKDFAEGEVIFTEDAYIPGPPGQYISSMLLGELCDYCFLPVSTATGSLSVACSQKKDGCHARWCNRLCANRAMASHHPLMCDGGNYLIRHFNHLVASAKWGSALVAARSLCRILLTHSARPVASLESAVTTATSAASVNVTGASVGTRNAETETKPASAEEVLRHINAFATVNDIIRRSRNPAWALEMQQFTSSVSMAYQLLLGAIQPESDARKKLLEQADSGNPDIKPSQVKKARDFPIRGTFPKAILDQIFTFDYWQELLGRANINMENHGSLFLVHSQLNHACRPNVSIRHMATRGGVRPATKITAVANTTIKKGDELVISYLNLSEDAGVRRRRLVLWRDYMFGPCDCLRCSREVADMSAEERAALETELKSGDWKHDHKKDELKERVKQMELMQQQQQEQQQKKNGDPPQIEDANGDEKSDQAKDRDLSGLADEVKAALGY</sequence>
<gene>
    <name evidence="9" type="ORF">K437DRAFT_225559</name>
</gene>
<dbReference type="RefSeq" id="XP_013242423.1">
    <property type="nucleotide sequence ID" value="XM_013386969.1"/>
</dbReference>
<reference evidence="9 10" key="1">
    <citation type="submission" date="2014-05" db="EMBL/GenBank/DDBJ databases">
        <title>Draft genome sequence of a rare smut relative, Tilletiaria anomala UBC 951.</title>
        <authorList>
            <consortium name="DOE Joint Genome Institute"/>
            <person name="Toome M."/>
            <person name="Kuo A."/>
            <person name="Henrissat B."/>
            <person name="Lipzen A."/>
            <person name="Tritt A."/>
            <person name="Yoshinaga Y."/>
            <person name="Zane M."/>
            <person name="Barry K."/>
            <person name="Grigoriev I.V."/>
            <person name="Spatafora J.W."/>
            <person name="Aimea M.C."/>
        </authorList>
    </citation>
    <scope>NUCLEOTIDE SEQUENCE [LARGE SCALE GENOMIC DNA]</scope>
    <source>
        <strain evidence="9 10">UBC 951</strain>
    </source>
</reference>
<dbReference type="InterPro" id="IPR001214">
    <property type="entry name" value="SET_dom"/>
</dbReference>
<evidence type="ECO:0000256" key="4">
    <source>
        <dbReference type="ARBA" id="ARBA00042380"/>
    </source>
</evidence>
<dbReference type="HOGENOM" id="CLU_031650_0_0_1"/>
<dbReference type="PROSITE" id="PS50280">
    <property type="entry name" value="SET"/>
    <property type="match status" value="1"/>
</dbReference>
<dbReference type="GeneID" id="25262525"/>
<comment type="catalytic activity">
    <reaction evidence="6">
        <text>L-lysyl-[histone] + S-adenosyl-L-methionine = N(6)-methyl-L-lysyl-[histone] + S-adenosyl-L-homocysteine + H(+)</text>
        <dbReference type="Rhea" id="RHEA:10024"/>
        <dbReference type="Rhea" id="RHEA-COMP:9845"/>
        <dbReference type="Rhea" id="RHEA-COMP:9846"/>
        <dbReference type="ChEBI" id="CHEBI:15378"/>
        <dbReference type="ChEBI" id="CHEBI:29969"/>
        <dbReference type="ChEBI" id="CHEBI:57856"/>
        <dbReference type="ChEBI" id="CHEBI:59789"/>
        <dbReference type="ChEBI" id="CHEBI:61929"/>
    </reaction>
    <physiologicalReaction direction="left-to-right" evidence="6">
        <dbReference type="Rhea" id="RHEA:10025"/>
    </physiologicalReaction>
</comment>
<accession>A0A066VP86</accession>
<feature type="compositionally biased region" description="Basic and acidic residues" evidence="7">
    <location>
        <begin position="531"/>
        <end position="556"/>
    </location>
</feature>
<dbReference type="GO" id="GO:0032259">
    <property type="term" value="P:methylation"/>
    <property type="evidence" value="ECO:0007669"/>
    <property type="project" value="UniProtKB-KW"/>
</dbReference>
<evidence type="ECO:0000256" key="3">
    <source>
        <dbReference type="ARBA" id="ARBA00022691"/>
    </source>
</evidence>
<feature type="compositionally biased region" description="Low complexity" evidence="7">
    <location>
        <begin position="505"/>
        <end position="515"/>
    </location>
</feature>
<dbReference type="InterPro" id="IPR046341">
    <property type="entry name" value="SET_dom_sf"/>
</dbReference>
<dbReference type="InParanoid" id="A0A066VP86"/>
<organism evidence="9 10">
    <name type="scientific">Tilletiaria anomala (strain ATCC 24038 / CBS 436.72 / UBC 951)</name>
    <dbReference type="NCBI Taxonomy" id="1037660"/>
    <lineage>
        <taxon>Eukaryota</taxon>
        <taxon>Fungi</taxon>
        <taxon>Dikarya</taxon>
        <taxon>Basidiomycota</taxon>
        <taxon>Ustilaginomycotina</taxon>
        <taxon>Exobasidiomycetes</taxon>
        <taxon>Georgefischeriales</taxon>
        <taxon>Tilletiariaceae</taxon>
        <taxon>Tilletiaria</taxon>
    </lineage>
</organism>
<keyword evidence="1" id="KW-0489">Methyltransferase</keyword>
<evidence type="ECO:0000256" key="7">
    <source>
        <dbReference type="SAM" id="MobiDB-lite"/>
    </source>
</evidence>
<name>A0A066VP86_TILAU</name>
<dbReference type="GO" id="GO:0045814">
    <property type="term" value="P:negative regulation of gene expression, epigenetic"/>
    <property type="evidence" value="ECO:0007669"/>
    <property type="project" value="TreeGrafter"/>
</dbReference>
<keyword evidence="10" id="KW-1185">Reference proteome</keyword>
<dbReference type="OrthoDB" id="438641at2759"/>
<protein>
    <recommendedName>
        <fullName evidence="5">Histone-lysine N-methyltransferase SET5</fullName>
    </recommendedName>
    <alternativeName>
        <fullName evidence="4">SET domain-containing protein 5</fullName>
    </alternativeName>
</protein>
<comment type="caution">
    <text evidence="9">The sequence shown here is derived from an EMBL/GenBank/DDBJ whole genome shotgun (WGS) entry which is preliminary data.</text>
</comment>
<feature type="compositionally biased region" description="Basic and acidic residues" evidence="7">
    <location>
        <begin position="34"/>
        <end position="50"/>
    </location>
</feature>
<feature type="region of interest" description="Disordered" evidence="7">
    <location>
        <begin position="21"/>
        <end position="87"/>
    </location>
</feature>
<dbReference type="Gene3D" id="6.10.140.2220">
    <property type="match status" value="1"/>
</dbReference>
<dbReference type="GO" id="GO:0042799">
    <property type="term" value="F:histone H4K20 methyltransferase activity"/>
    <property type="evidence" value="ECO:0007669"/>
    <property type="project" value="TreeGrafter"/>
</dbReference>
<dbReference type="PANTHER" id="PTHR46402">
    <property type="entry name" value="SET AND MYND DOMAIN-CONTAINING PROTEIN 5"/>
    <property type="match status" value="1"/>
</dbReference>
<evidence type="ECO:0000313" key="10">
    <source>
        <dbReference type="Proteomes" id="UP000027361"/>
    </source>
</evidence>
<evidence type="ECO:0000256" key="1">
    <source>
        <dbReference type="ARBA" id="ARBA00022603"/>
    </source>
</evidence>
<dbReference type="EMBL" id="JMSN01000060">
    <property type="protein sequence ID" value="KDN43562.1"/>
    <property type="molecule type" value="Genomic_DNA"/>
</dbReference>
<dbReference type="Gene3D" id="2.170.270.10">
    <property type="entry name" value="SET domain"/>
    <property type="match status" value="2"/>
</dbReference>
<dbReference type="SUPFAM" id="SSF82199">
    <property type="entry name" value="SET domain"/>
    <property type="match status" value="1"/>
</dbReference>
<dbReference type="PANTHER" id="PTHR46402:SF2">
    <property type="entry name" value="HISTONE-LYSINE N-TRIMETHYLTRANSFERASE SMYD5"/>
    <property type="match status" value="1"/>
</dbReference>
<feature type="region of interest" description="Disordered" evidence="7">
    <location>
        <begin position="505"/>
        <end position="556"/>
    </location>
</feature>
<dbReference type="AlphaFoldDB" id="A0A066VP86"/>
<evidence type="ECO:0000313" key="9">
    <source>
        <dbReference type="EMBL" id="KDN43562.1"/>
    </source>
</evidence>
<dbReference type="STRING" id="1037660.A0A066VP86"/>
<proteinExistence type="predicted"/>
<evidence type="ECO:0000259" key="8">
    <source>
        <dbReference type="PROSITE" id="PS50280"/>
    </source>
</evidence>
<dbReference type="Pfam" id="PF00856">
    <property type="entry name" value="SET"/>
    <property type="match status" value="1"/>
</dbReference>
<feature type="compositionally biased region" description="Basic residues" evidence="7">
    <location>
        <begin position="62"/>
        <end position="71"/>
    </location>
</feature>
<keyword evidence="2" id="KW-0808">Transferase</keyword>
<dbReference type="OMA" id="CEPNVRY"/>
<feature type="domain" description="SET" evidence="8">
    <location>
        <begin position="93"/>
        <end position="436"/>
    </location>
</feature>
<evidence type="ECO:0000256" key="2">
    <source>
        <dbReference type="ARBA" id="ARBA00022679"/>
    </source>
</evidence>
<evidence type="ECO:0000256" key="5">
    <source>
        <dbReference type="ARBA" id="ARBA00044528"/>
    </source>
</evidence>
<feature type="compositionally biased region" description="Polar residues" evidence="7">
    <location>
        <begin position="23"/>
        <end position="33"/>
    </location>
</feature>
<keyword evidence="3" id="KW-0949">S-adenosyl-L-methionine</keyword>
<evidence type="ECO:0000256" key="6">
    <source>
        <dbReference type="ARBA" id="ARBA00048619"/>
    </source>
</evidence>
<dbReference type="Proteomes" id="UP000027361">
    <property type="component" value="Unassembled WGS sequence"/>
</dbReference>
<dbReference type="Gene3D" id="1.10.220.160">
    <property type="match status" value="1"/>
</dbReference>